<name>A0A9Q1IDZ7_SYNKA</name>
<proteinExistence type="predicted"/>
<evidence type="ECO:0000313" key="1">
    <source>
        <dbReference type="EMBL" id="KAJ8336136.1"/>
    </source>
</evidence>
<organism evidence="1 2">
    <name type="scientific">Synaphobranchus kaupii</name>
    <name type="common">Kaup's arrowtooth eel</name>
    <dbReference type="NCBI Taxonomy" id="118154"/>
    <lineage>
        <taxon>Eukaryota</taxon>
        <taxon>Metazoa</taxon>
        <taxon>Chordata</taxon>
        <taxon>Craniata</taxon>
        <taxon>Vertebrata</taxon>
        <taxon>Euteleostomi</taxon>
        <taxon>Actinopterygii</taxon>
        <taxon>Neopterygii</taxon>
        <taxon>Teleostei</taxon>
        <taxon>Anguilliformes</taxon>
        <taxon>Synaphobranchidae</taxon>
        <taxon>Synaphobranchus</taxon>
    </lineage>
</organism>
<sequence>MGVAQGSILAPLPIILCTTRAWFTDAQPAETVRAAADSERAPASFQNSPTHICFPSACRQKICVLTASALDPPPPQPSTPPPLLKL</sequence>
<reference evidence="1" key="1">
    <citation type="journal article" date="2023" name="Science">
        <title>Genome structures resolve the early diversification of teleost fishes.</title>
        <authorList>
            <person name="Parey E."/>
            <person name="Louis A."/>
            <person name="Montfort J."/>
            <person name="Bouchez O."/>
            <person name="Roques C."/>
            <person name="Iampietro C."/>
            <person name="Lluch J."/>
            <person name="Castinel A."/>
            <person name="Donnadieu C."/>
            <person name="Desvignes T."/>
            <person name="Floi Bucao C."/>
            <person name="Jouanno E."/>
            <person name="Wen M."/>
            <person name="Mejri S."/>
            <person name="Dirks R."/>
            <person name="Jansen H."/>
            <person name="Henkel C."/>
            <person name="Chen W.J."/>
            <person name="Zahm M."/>
            <person name="Cabau C."/>
            <person name="Klopp C."/>
            <person name="Thompson A.W."/>
            <person name="Robinson-Rechavi M."/>
            <person name="Braasch I."/>
            <person name="Lecointre G."/>
            <person name="Bobe J."/>
            <person name="Postlethwait J.H."/>
            <person name="Berthelot C."/>
            <person name="Roest Crollius H."/>
            <person name="Guiguen Y."/>
        </authorList>
    </citation>
    <scope>NUCLEOTIDE SEQUENCE</scope>
    <source>
        <strain evidence="1">WJC10195</strain>
    </source>
</reference>
<dbReference type="Proteomes" id="UP001152622">
    <property type="component" value="Chromosome 20"/>
</dbReference>
<accession>A0A9Q1IDZ7</accession>
<comment type="caution">
    <text evidence="1">The sequence shown here is derived from an EMBL/GenBank/DDBJ whole genome shotgun (WGS) entry which is preliminary data.</text>
</comment>
<evidence type="ECO:0000313" key="2">
    <source>
        <dbReference type="Proteomes" id="UP001152622"/>
    </source>
</evidence>
<dbReference type="AlphaFoldDB" id="A0A9Q1IDZ7"/>
<keyword evidence="2" id="KW-1185">Reference proteome</keyword>
<protein>
    <submittedName>
        <fullName evidence="1">Uncharacterized protein</fullName>
    </submittedName>
</protein>
<gene>
    <name evidence="1" type="ORF">SKAU_G00394790</name>
</gene>
<dbReference type="EMBL" id="JAINUF010000020">
    <property type="protein sequence ID" value="KAJ8336136.1"/>
    <property type="molecule type" value="Genomic_DNA"/>
</dbReference>